<evidence type="ECO:0000313" key="3">
    <source>
        <dbReference type="EMBL" id="SUN35144.1"/>
    </source>
</evidence>
<dbReference type="Proteomes" id="UP000254082">
    <property type="component" value="Unassembled WGS sequence"/>
</dbReference>
<evidence type="ECO:0000256" key="1">
    <source>
        <dbReference type="SAM" id="MobiDB-lite"/>
    </source>
</evidence>
<feature type="transmembrane region" description="Helical" evidence="2">
    <location>
        <begin position="47"/>
        <end position="70"/>
    </location>
</feature>
<organism evidence="3 4">
    <name type="scientific">Streptococcus downei MFe28</name>
    <dbReference type="NCBI Taxonomy" id="764290"/>
    <lineage>
        <taxon>Bacteria</taxon>
        <taxon>Bacillati</taxon>
        <taxon>Bacillota</taxon>
        <taxon>Bacilli</taxon>
        <taxon>Lactobacillales</taxon>
        <taxon>Streptococcaceae</taxon>
        <taxon>Streptococcus</taxon>
    </lineage>
</organism>
<keyword evidence="2" id="KW-0812">Transmembrane</keyword>
<protein>
    <submittedName>
        <fullName evidence="3">Uncharacterized protein</fullName>
    </submittedName>
</protein>
<keyword evidence="2" id="KW-0472">Membrane</keyword>
<sequence length="301" mass="35071">MWPKDSKKTNKRGPKGLVSPDREQSTITTKDKQNQESFNQNRKPSNFAWSLFQGCLLSLIFIGIILYIFFNLFGPIYKLGSPLRSTKSSSFWTDLESHDIQKYMDENYQFDWTIKQVKHLKIQKTTLKDVLKEHGKATEASSYDEDNSTIYLDYETNNNDWQENVYLTFKKNGFGSYRLTAIDGGLRADDIAVVEEENPNIGWSNDQFNQLHEGDYDHQGKGGTSWKTVQKDHPHPYSAHYLFEYDDTYEDTRKDYFYYSLEVRYGGDIDPNSIVLKFLSPDGRKNYYLSEKTGPTSFTDK</sequence>
<gene>
    <name evidence="3" type="ORF">NCTC11391_00119</name>
</gene>
<proteinExistence type="predicted"/>
<feature type="region of interest" description="Disordered" evidence="1">
    <location>
        <begin position="1"/>
        <end position="40"/>
    </location>
</feature>
<dbReference type="EMBL" id="UHFA01000002">
    <property type="protein sequence ID" value="SUN35144.1"/>
    <property type="molecule type" value="Genomic_DNA"/>
</dbReference>
<name>A0A380JBY8_STRDO</name>
<accession>A0A380JBY8</accession>
<evidence type="ECO:0000256" key="2">
    <source>
        <dbReference type="SAM" id="Phobius"/>
    </source>
</evidence>
<dbReference type="OrthoDB" id="9936738at2"/>
<reference evidence="3 4" key="1">
    <citation type="submission" date="2018-06" db="EMBL/GenBank/DDBJ databases">
        <authorList>
            <consortium name="Pathogen Informatics"/>
            <person name="Doyle S."/>
        </authorList>
    </citation>
    <scope>NUCLEOTIDE SEQUENCE [LARGE SCALE GENOMIC DNA]</scope>
    <source>
        <strain evidence="4">NCTC 11391</strain>
    </source>
</reference>
<feature type="compositionally biased region" description="Basic and acidic residues" evidence="1">
    <location>
        <begin position="20"/>
        <end position="34"/>
    </location>
</feature>
<keyword evidence="4" id="KW-1185">Reference proteome</keyword>
<keyword evidence="2" id="KW-1133">Transmembrane helix</keyword>
<evidence type="ECO:0000313" key="4">
    <source>
        <dbReference type="Proteomes" id="UP000254082"/>
    </source>
</evidence>
<dbReference type="AlphaFoldDB" id="A0A380JBY8"/>